<dbReference type="PANTHER" id="PTHR43591:SF31">
    <property type="entry name" value="LAEA-LIKE, PUTATIVE (AFU_ORTHOLOGUE AFUA_8G01930)-RELATED"/>
    <property type="match status" value="1"/>
</dbReference>
<organism evidence="4">
    <name type="scientific">Grosmannia clavigera (strain kw1407 / UAMH 11150)</name>
    <name type="common">Blue stain fungus</name>
    <name type="synonym">Graphiocladiella clavigera</name>
    <dbReference type="NCBI Taxonomy" id="655863"/>
    <lineage>
        <taxon>Eukaryota</taxon>
        <taxon>Fungi</taxon>
        <taxon>Dikarya</taxon>
        <taxon>Ascomycota</taxon>
        <taxon>Pezizomycotina</taxon>
        <taxon>Sordariomycetes</taxon>
        <taxon>Sordariomycetidae</taxon>
        <taxon>Ophiostomatales</taxon>
        <taxon>Ophiostomataceae</taxon>
        <taxon>Leptographium</taxon>
    </lineage>
</organism>
<dbReference type="GeneID" id="25976627"/>
<accession>F0X8A9</accession>
<dbReference type="InterPro" id="IPR029063">
    <property type="entry name" value="SAM-dependent_MTases_sf"/>
</dbReference>
<dbReference type="InParanoid" id="F0X8A9"/>
<dbReference type="RefSeq" id="XP_014174931.1">
    <property type="nucleotide sequence ID" value="XM_014319456.1"/>
</dbReference>
<comment type="similarity">
    <text evidence="1">Belongs to the methyltransferase superfamily. LaeA methyltransferase family.</text>
</comment>
<sequence length="299" mass="33618">MAEDTVEQGLVQVDSIRDDDPGYDDGASYEPNDNEEQERMDLVHHIYRLLLKGALHLAPISEHPQRVLDLGTGTGIWALEFADEYPSAEVLGSDLSPIQPQWTAPNCSFEVDDFEDNWTYNRKFDYIHTREIGGSVADIDKLIQRAYEHLAPGGYFEIQTSVSRFVSDDGSDKKAPHSVKWASLITEALSRFGKPCDTAPEYKDKINAAGFVDVQQDIRKLPIGAWPKDPALKTIGRYQVVQQTQAVDSYTPGILSNVLNWKDDEIQVLVAKAKKDLKNPEAHLYLPVYFIWGRKPLAA</sequence>
<evidence type="ECO:0000313" key="3">
    <source>
        <dbReference type="EMBL" id="EFX05449.1"/>
    </source>
</evidence>
<dbReference type="eggNOG" id="ENOG502QSKG">
    <property type="taxonomic scope" value="Eukaryota"/>
</dbReference>
<dbReference type="AlphaFoldDB" id="F0X8A9"/>
<reference evidence="3 4" key="1">
    <citation type="journal article" date="2011" name="Proc. Natl. Acad. Sci. U.S.A.">
        <title>Genome and transcriptome analyses of the mountain pine beetle-fungal symbiont Grosmannia clavigera, a lodgepole pine pathogen.</title>
        <authorList>
            <person name="DiGuistini S."/>
            <person name="Wang Y."/>
            <person name="Liao N.Y."/>
            <person name="Taylor G."/>
            <person name="Tanguay P."/>
            <person name="Feau N."/>
            <person name="Henrissat B."/>
            <person name="Chan S.K."/>
            <person name="Hesse-Orce U."/>
            <person name="Alamouti S.M."/>
            <person name="Tsui C.K.M."/>
            <person name="Docking R.T."/>
            <person name="Levasseur A."/>
            <person name="Haridas S."/>
            <person name="Robertson G."/>
            <person name="Birol I."/>
            <person name="Holt R.A."/>
            <person name="Marra M.A."/>
            <person name="Hamelin R.C."/>
            <person name="Hirst M."/>
            <person name="Jones S.J.M."/>
            <person name="Bohlmann J."/>
            <person name="Breuil C."/>
        </authorList>
    </citation>
    <scope>NUCLEOTIDE SEQUENCE [LARGE SCALE GENOMIC DNA]</scope>
    <source>
        <strain evidence="4">kw1407 / UAMH 11150</strain>
    </source>
</reference>
<dbReference type="GO" id="GO:0032259">
    <property type="term" value="P:methylation"/>
    <property type="evidence" value="ECO:0007669"/>
    <property type="project" value="UniProtKB-KW"/>
</dbReference>
<dbReference type="Proteomes" id="UP000007796">
    <property type="component" value="Unassembled WGS sequence"/>
</dbReference>
<dbReference type="EMBL" id="GL629735">
    <property type="protein sequence ID" value="EFX05449.1"/>
    <property type="molecule type" value="Genomic_DNA"/>
</dbReference>
<dbReference type="Gene3D" id="3.40.50.150">
    <property type="entry name" value="Vaccinia Virus protein VP39"/>
    <property type="match status" value="1"/>
</dbReference>
<name>F0X8A9_GROCL</name>
<dbReference type="GO" id="GO:0008168">
    <property type="term" value="F:methyltransferase activity"/>
    <property type="evidence" value="ECO:0007669"/>
    <property type="project" value="UniProtKB-KW"/>
</dbReference>
<keyword evidence="3" id="KW-0808">Transferase</keyword>
<evidence type="ECO:0000256" key="2">
    <source>
        <dbReference type="SAM" id="MobiDB-lite"/>
    </source>
</evidence>
<dbReference type="PANTHER" id="PTHR43591">
    <property type="entry name" value="METHYLTRANSFERASE"/>
    <property type="match status" value="1"/>
</dbReference>
<dbReference type="SUPFAM" id="SSF53335">
    <property type="entry name" value="S-adenosyl-L-methionine-dependent methyltransferases"/>
    <property type="match status" value="1"/>
</dbReference>
<gene>
    <name evidence="3" type="ORF">CMQ_3518</name>
</gene>
<dbReference type="OrthoDB" id="2013972at2759"/>
<keyword evidence="4" id="KW-1185">Reference proteome</keyword>
<dbReference type="CDD" id="cd02440">
    <property type="entry name" value="AdoMet_MTases"/>
    <property type="match status" value="1"/>
</dbReference>
<keyword evidence="3" id="KW-0489">Methyltransferase</keyword>
<feature type="region of interest" description="Disordered" evidence="2">
    <location>
        <begin position="1"/>
        <end position="36"/>
    </location>
</feature>
<dbReference type="HOGENOM" id="CLU_010595_2_3_1"/>
<evidence type="ECO:0000313" key="4">
    <source>
        <dbReference type="Proteomes" id="UP000007796"/>
    </source>
</evidence>
<evidence type="ECO:0000256" key="1">
    <source>
        <dbReference type="ARBA" id="ARBA00038158"/>
    </source>
</evidence>
<protein>
    <submittedName>
        <fullName evidence="3">Umta methyltransferase family protein</fullName>
    </submittedName>
</protein>
<dbReference type="Pfam" id="PF13489">
    <property type="entry name" value="Methyltransf_23"/>
    <property type="match status" value="1"/>
</dbReference>
<proteinExistence type="inferred from homology"/>
<dbReference type="STRING" id="655863.F0X8A9"/>